<evidence type="ECO:0000256" key="3">
    <source>
        <dbReference type="ARBA" id="ARBA00022525"/>
    </source>
</evidence>
<comment type="caution">
    <text evidence="5">The sequence shown here is derived from an EMBL/GenBank/DDBJ whole genome shotgun (WGS) entry which is preliminary data.</text>
</comment>
<dbReference type="GO" id="GO:0005576">
    <property type="term" value="C:extracellular region"/>
    <property type="evidence" value="ECO:0007669"/>
    <property type="project" value="UniProtKB-SubCell"/>
</dbReference>
<dbReference type="VEuPathDB" id="FungiDB:RhiirFUN_021695"/>
<organism evidence="5 6">
    <name type="scientific">Rhizophagus irregularis</name>
    <dbReference type="NCBI Taxonomy" id="588596"/>
    <lineage>
        <taxon>Eukaryota</taxon>
        <taxon>Fungi</taxon>
        <taxon>Fungi incertae sedis</taxon>
        <taxon>Mucoromycota</taxon>
        <taxon>Glomeromycotina</taxon>
        <taxon>Glomeromycetes</taxon>
        <taxon>Glomerales</taxon>
        <taxon>Glomeraceae</taxon>
        <taxon>Rhizophagus</taxon>
    </lineage>
</organism>
<dbReference type="EMBL" id="LLXJ01001171">
    <property type="protein sequence ID" value="PKC03525.1"/>
    <property type="molecule type" value="Genomic_DNA"/>
</dbReference>
<evidence type="ECO:0000313" key="5">
    <source>
        <dbReference type="EMBL" id="PKC03525.1"/>
    </source>
</evidence>
<dbReference type="VEuPathDB" id="FungiDB:RhiirA1_454114"/>
<accession>A0A2N0P9L8</accession>
<comment type="subcellular location">
    <subcellularLocation>
        <location evidence="1">Host cell</location>
    </subcellularLocation>
    <subcellularLocation>
        <location evidence="2">Secreted</location>
    </subcellularLocation>
</comment>
<proteinExistence type="predicted"/>
<reference evidence="5 6" key="1">
    <citation type="submission" date="2016-04" db="EMBL/GenBank/DDBJ databases">
        <title>Genome analyses suggest a sexual origin of heterokaryosis in a supposedly ancient asexual fungus.</title>
        <authorList>
            <person name="Ropars J."/>
            <person name="Sedzielewska K."/>
            <person name="Noel J."/>
            <person name="Charron P."/>
            <person name="Farinelli L."/>
            <person name="Marton T."/>
            <person name="Kruger M."/>
            <person name="Pelin A."/>
            <person name="Brachmann A."/>
            <person name="Corradi N."/>
        </authorList>
    </citation>
    <scope>NUCLEOTIDE SEQUENCE [LARGE SCALE GENOMIC DNA]</scope>
    <source>
        <strain evidence="5 6">A5</strain>
    </source>
</reference>
<dbReference type="Proteomes" id="UP000232722">
    <property type="component" value="Unassembled WGS sequence"/>
</dbReference>
<sequence length="820" mass="94820">MVSINCLCLGKTSFDDTFVVNIANDSDICGSLININNLRISDLKFLIWNKKKATLGINDSDIMDLWKVNIACNDENKLKHVTTEDDIKKELGGKKLVPILLVKKLFLEQSLVDENIHVIVQLPTAAKPNWNDDSSVYEWIKQFKPNRGRSLFLQRDDTIKALWKGTVIAGIEARFKYRNVSDKGLHPIPILAGGPGVGKSRFLDEVERLLGQYANESDDEEIRKAFTNMTVINTTYGNGSPAGTMDVNFGAEASLAIRILYEYFRPNHDYGSLEFSHFQSHCYNYSNISSFTLSTALRIIYADVIIQKKQEINSNPLLVLVLGIDEFNKLHDTEKGICKELINAIGGVMCRPPPNIYFIPILAGTIEEHLYDYISGSMHEILPLPLRLLNDDDAIRIGIKINLFDDKYVRLHPYFRISINDIGGHVRTLEYYYEYFAQKFAAEHKKLKTEKMSKEEKIETAVHNVNIKKIMEFVKQKIIDKYSLELNSHWLTIPLAKAILGFPVKKMDTIMLNKISMSYQELSSMGVVNLVPTEERGEYLIRLPYVWVCAIVESTDDHGMMYWKSMMLIYDEPWQNFEDFNAKFWALRLRLFHLIGYKQIKLKTLFKGADFSLSFPDVEVDLPEIIDIKLYRSLHRYPVTKTYKNNQVKYENMTEVRNGYIDLDLLKEGNIKRYIGCLFFNAPGEVNQELYDKTYEKVAEAMNKAEVKEWVLLFLTNANKENNLSIDNKPNSALVSMKNFQKFYGYTYASRAQFASANEKIYFNSAPVESLTILGFNEEERNNIRLKRKEHPFCSLYDIKERLDIDDEKFKKLKYDRITF</sequence>
<evidence type="ECO:0000259" key="4">
    <source>
        <dbReference type="Pfam" id="PF20147"/>
    </source>
</evidence>
<dbReference type="GO" id="GO:0043657">
    <property type="term" value="C:host cell"/>
    <property type="evidence" value="ECO:0007669"/>
    <property type="project" value="UniProtKB-SubCell"/>
</dbReference>
<dbReference type="Pfam" id="PF20147">
    <property type="entry name" value="Crinkler"/>
    <property type="match status" value="1"/>
</dbReference>
<evidence type="ECO:0000313" key="6">
    <source>
        <dbReference type="Proteomes" id="UP000232722"/>
    </source>
</evidence>
<keyword evidence="3" id="KW-0964">Secreted</keyword>
<dbReference type="InterPro" id="IPR045379">
    <property type="entry name" value="Crinkler_N"/>
</dbReference>
<feature type="domain" description="Crinkler effector protein N-terminal" evidence="4">
    <location>
        <begin position="2"/>
        <end position="121"/>
    </location>
</feature>
<evidence type="ECO:0000256" key="1">
    <source>
        <dbReference type="ARBA" id="ARBA00004340"/>
    </source>
</evidence>
<protein>
    <recommendedName>
        <fullName evidence="4">Crinkler effector protein N-terminal domain-containing protein</fullName>
    </recommendedName>
</protein>
<dbReference type="AlphaFoldDB" id="A0A2N0P9L8"/>
<name>A0A2N0P9L8_9GLOM</name>
<gene>
    <name evidence="5" type="ORF">RhiirA5_423630</name>
</gene>
<evidence type="ECO:0000256" key="2">
    <source>
        <dbReference type="ARBA" id="ARBA00004613"/>
    </source>
</evidence>
<dbReference type="VEuPathDB" id="FungiDB:FUN_015505"/>
<reference evidence="5 6" key="2">
    <citation type="submission" date="2017-09" db="EMBL/GenBank/DDBJ databases">
        <title>Extensive intraspecific genome diversity in a model arbuscular mycorrhizal fungus.</title>
        <authorList>
            <person name="Chen E.C."/>
            <person name="Morin E."/>
            <person name="Beaudet D."/>
            <person name="Noel J."/>
            <person name="Ndikumana S."/>
            <person name="Charron P."/>
            <person name="St-Onge C."/>
            <person name="Giorgi J."/>
            <person name="Grigoriev I.V."/>
            <person name="Roux C."/>
            <person name="Martin F.M."/>
            <person name="Corradi N."/>
        </authorList>
    </citation>
    <scope>NUCLEOTIDE SEQUENCE [LARGE SCALE GENOMIC DNA]</scope>
    <source>
        <strain evidence="5 6">A5</strain>
    </source>
</reference>